<organism evidence="2 3">
    <name type="scientific">Dovyalis caffra</name>
    <dbReference type="NCBI Taxonomy" id="77055"/>
    <lineage>
        <taxon>Eukaryota</taxon>
        <taxon>Viridiplantae</taxon>
        <taxon>Streptophyta</taxon>
        <taxon>Embryophyta</taxon>
        <taxon>Tracheophyta</taxon>
        <taxon>Spermatophyta</taxon>
        <taxon>Magnoliopsida</taxon>
        <taxon>eudicotyledons</taxon>
        <taxon>Gunneridae</taxon>
        <taxon>Pentapetalae</taxon>
        <taxon>rosids</taxon>
        <taxon>fabids</taxon>
        <taxon>Malpighiales</taxon>
        <taxon>Salicaceae</taxon>
        <taxon>Flacourtieae</taxon>
        <taxon>Dovyalis</taxon>
    </lineage>
</organism>
<name>A0AAV1RPQ8_9ROSI</name>
<feature type="region of interest" description="Disordered" evidence="1">
    <location>
        <begin position="35"/>
        <end position="72"/>
    </location>
</feature>
<evidence type="ECO:0000313" key="2">
    <source>
        <dbReference type="EMBL" id="CAK7337673.1"/>
    </source>
</evidence>
<keyword evidence="3" id="KW-1185">Reference proteome</keyword>
<dbReference type="AlphaFoldDB" id="A0AAV1RPQ8"/>
<comment type="caution">
    <text evidence="2">The sequence shown here is derived from an EMBL/GenBank/DDBJ whole genome shotgun (WGS) entry which is preliminary data.</text>
</comment>
<sequence>MHPTKSLIHRGVSNLDLVTIDVKLKIKATFEERNEEALGSGKKTIPQLEERNEEALGSGKKTIPQRGLLELF</sequence>
<accession>A0AAV1RPQ8</accession>
<gene>
    <name evidence="2" type="ORF">DCAF_LOCUS12711</name>
</gene>
<reference evidence="2 3" key="1">
    <citation type="submission" date="2024-01" db="EMBL/GenBank/DDBJ databases">
        <authorList>
            <person name="Waweru B."/>
        </authorList>
    </citation>
    <scope>NUCLEOTIDE SEQUENCE [LARGE SCALE GENOMIC DNA]</scope>
</reference>
<evidence type="ECO:0000256" key="1">
    <source>
        <dbReference type="SAM" id="MobiDB-lite"/>
    </source>
</evidence>
<evidence type="ECO:0000313" key="3">
    <source>
        <dbReference type="Proteomes" id="UP001314170"/>
    </source>
</evidence>
<dbReference type="EMBL" id="CAWUPB010001108">
    <property type="protein sequence ID" value="CAK7337673.1"/>
    <property type="molecule type" value="Genomic_DNA"/>
</dbReference>
<protein>
    <submittedName>
        <fullName evidence="2">Uncharacterized protein</fullName>
    </submittedName>
</protein>
<dbReference type="Proteomes" id="UP001314170">
    <property type="component" value="Unassembled WGS sequence"/>
</dbReference>
<proteinExistence type="predicted"/>